<name>A0A7C5WYN7_9AQUI</name>
<sequence length="178" mass="21005">MDIKGLVKKCAQEVLRTLSLREGMDALDKQRAYGDALLRCVRRHFVKKMLPDEVGYGSGCIYAVKYLPVPSYDIWGREIDRDVVILESGVGFLKPQQREELMEEYKQTEISFCIIDKKTQEELEEELNRYIALDCEEHRDTPALMCWYASYMEENSPLEEWNALARRLNKEWEEERKV</sequence>
<dbReference type="AlphaFoldDB" id="A0A7C5WYN7"/>
<gene>
    <name evidence="1" type="ORF">ENN04_05740</name>
</gene>
<reference evidence="1" key="1">
    <citation type="journal article" date="2020" name="mSystems">
        <title>Genome- and Community-Level Interaction Insights into Carbon Utilization and Element Cycling Functions of Hydrothermarchaeota in Hydrothermal Sediment.</title>
        <authorList>
            <person name="Zhou Z."/>
            <person name="Liu Y."/>
            <person name="Xu W."/>
            <person name="Pan J."/>
            <person name="Luo Z.H."/>
            <person name="Li M."/>
        </authorList>
    </citation>
    <scope>NUCLEOTIDE SEQUENCE [LARGE SCALE GENOMIC DNA]</scope>
    <source>
        <strain evidence="1">SpSt-114</strain>
    </source>
</reference>
<evidence type="ECO:0000313" key="1">
    <source>
        <dbReference type="EMBL" id="HHO74128.1"/>
    </source>
</evidence>
<protein>
    <submittedName>
        <fullName evidence="1">Uncharacterized protein</fullName>
    </submittedName>
</protein>
<proteinExistence type="predicted"/>
<organism evidence="1">
    <name type="scientific">Thermocrinis ruber</name>
    <dbReference type="NCBI Taxonomy" id="75906"/>
    <lineage>
        <taxon>Bacteria</taxon>
        <taxon>Pseudomonadati</taxon>
        <taxon>Aquificota</taxon>
        <taxon>Aquificia</taxon>
        <taxon>Aquificales</taxon>
        <taxon>Aquificaceae</taxon>
        <taxon>Thermocrinis</taxon>
    </lineage>
</organism>
<dbReference type="EMBL" id="DSAC01000070">
    <property type="protein sequence ID" value="HHO74128.1"/>
    <property type="molecule type" value="Genomic_DNA"/>
</dbReference>
<accession>A0A7C5WYN7</accession>
<comment type="caution">
    <text evidence="1">The sequence shown here is derived from an EMBL/GenBank/DDBJ whole genome shotgun (WGS) entry which is preliminary data.</text>
</comment>